<gene>
    <name evidence="1" type="ORF">C0081_11295</name>
</gene>
<sequence>MSDMTMMKDKTMDRVAATLAAFLFAAFLLALFDASDLVSWSYDLPINRLTEALVIIIEKWAGWMEETGLLAISETIADWMQWLQELSF</sequence>
<keyword evidence="2" id="KW-1185">Reference proteome</keyword>
<evidence type="ECO:0000313" key="2">
    <source>
        <dbReference type="Proteomes" id="UP000234881"/>
    </source>
</evidence>
<accession>A0A2N5XQ86</accession>
<dbReference type="Proteomes" id="UP000234881">
    <property type="component" value="Unassembled WGS sequence"/>
</dbReference>
<dbReference type="OrthoDB" id="8482150at2"/>
<name>A0A2N5XQ86_9HYPH</name>
<protein>
    <submittedName>
        <fullName evidence="1">Uncharacterized protein</fullName>
    </submittedName>
</protein>
<dbReference type="EMBL" id="PKUQ01000022">
    <property type="protein sequence ID" value="PLW76653.1"/>
    <property type="molecule type" value="Genomic_DNA"/>
</dbReference>
<comment type="caution">
    <text evidence="1">The sequence shown here is derived from an EMBL/GenBank/DDBJ whole genome shotgun (WGS) entry which is preliminary data.</text>
</comment>
<evidence type="ECO:0000313" key="1">
    <source>
        <dbReference type="EMBL" id="PLW76653.1"/>
    </source>
</evidence>
<proteinExistence type="predicted"/>
<reference evidence="1 2" key="1">
    <citation type="submission" date="2018-01" db="EMBL/GenBank/DDBJ databases">
        <title>The draft genome sequence of Cohaesibacter sp. H1304.</title>
        <authorList>
            <person name="Wang N.-N."/>
            <person name="Du Z.-J."/>
        </authorList>
    </citation>
    <scope>NUCLEOTIDE SEQUENCE [LARGE SCALE GENOMIC DNA]</scope>
    <source>
        <strain evidence="1 2">H1304</strain>
    </source>
</reference>
<dbReference type="AlphaFoldDB" id="A0A2N5XQ86"/>
<organism evidence="1 2">
    <name type="scientific">Cohaesibacter celericrescens</name>
    <dbReference type="NCBI Taxonomy" id="2067669"/>
    <lineage>
        <taxon>Bacteria</taxon>
        <taxon>Pseudomonadati</taxon>
        <taxon>Pseudomonadota</taxon>
        <taxon>Alphaproteobacteria</taxon>
        <taxon>Hyphomicrobiales</taxon>
        <taxon>Cohaesibacteraceae</taxon>
    </lineage>
</organism>
<dbReference type="RefSeq" id="WP_101533942.1">
    <property type="nucleotide sequence ID" value="NZ_PKUQ01000022.1"/>
</dbReference>